<reference evidence="4" key="2">
    <citation type="submission" date="2015-08" db="UniProtKB">
        <authorList>
            <consortium name="WormBaseParasite"/>
        </authorList>
    </citation>
    <scope>IDENTIFICATION</scope>
</reference>
<feature type="domain" description="Integrase catalytic" evidence="2">
    <location>
        <begin position="90"/>
        <end position="254"/>
    </location>
</feature>
<accession>A0A0K0F276</accession>
<keyword evidence="3" id="KW-1185">Reference proteome</keyword>
<dbReference type="GO" id="GO:0015074">
    <property type="term" value="P:DNA integration"/>
    <property type="evidence" value="ECO:0007669"/>
    <property type="project" value="InterPro"/>
</dbReference>
<dbReference type="InterPro" id="IPR036397">
    <property type="entry name" value="RNaseH_sf"/>
</dbReference>
<dbReference type="SUPFAM" id="SSF53098">
    <property type="entry name" value="Ribonuclease H-like"/>
    <property type="match status" value="1"/>
</dbReference>
<dbReference type="STRING" id="75913.A0A0K0F276"/>
<dbReference type="AlphaFoldDB" id="A0A0K0F276"/>
<protein>
    <submittedName>
        <fullName evidence="4">Integrase catalytic domain-containing protein</fullName>
    </submittedName>
</protein>
<dbReference type="Gene3D" id="3.30.420.10">
    <property type="entry name" value="Ribonuclease H-like superfamily/Ribonuclease H"/>
    <property type="match status" value="1"/>
</dbReference>
<dbReference type="Proteomes" id="UP000035680">
    <property type="component" value="Unassembled WGS sequence"/>
</dbReference>
<sequence length="259" mass="29900">MNEKDKIVSTMVPSLPKRKKDHPTKESKAVKSAEMINLLRRENEKEIICLSHDIQNHFGYSKTKSSIESRNICQRRNIAVRMIPESKNVDYESPGQNMSIDIMGPISPTAFDRSKHVLCAIDTFSRYCYIISLKSCTTEKVTQALYNQVFCYHSMPKSIKNDGTKYFTSYDFEQFLKSLNIEHQVSSTYRSRGNCLVEHQFLSSYSSGIFDKNKISYDLLEAAAIIRQQSKEFNDVTRQVLTEKSSTEELQNTSHKIKY</sequence>
<dbReference type="InterPro" id="IPR001584">
    <property type="entry name" value="Integrase_cat-core"/>
</dbReference>
<dbReference type="PANTHER" id="PTHR37984:SF5">
    <property type="entry name" value="PROTEIN NYNRIN-LIKE"/>
    <property type="match status" value="1"/>
</dbReference>
<organism evidence="3 4">
    <name type="scientific">Strongyloides venezuelensis</name>
    <name type="common">Threadworm</name>
    <dbReference type="NCBI Taxonomy" id="75913"/>
    <lineage>
        <taxon>Eukaryota</taxon>
        <taxon>Metazoa</taxon>
        <taxon>Ecdysozoa</taxon>
        <taxon>Nematoda</taxon>
        <taxon>Chromadorea</taxon>
        <taxon>Rhabditida</taxon>
        <taxon>Tylenchina</taxon>
        <taxon>Panagrolaimomorpha</taxon>
        <taxon>Strongyloidoidea</taxon>
        <taxon>Strongyloididae</taxon>
        <taxon>Strongyloides</taxon>
    </lineage>
</organism>
<dbReference type="InterPro" id="IPR012337">
    <property type="entry name" value="RNaseH-like_sf"/>
</dbReference>
<dbReference type="PANTHER" id="PTHR37984">
    <property type="entry name" value="PROTEIN CBG26694"/>
    <property type="match status" value="1"/>
</dbReference>
<proteinExistence type="predicted"/>
<feature type="region of interest" description="Disordered" evidence="1">
    <location>
        <begin position="1"/>
        <end position="27"/>
    </location>
</feature>
<dbReference type="WBParaSite" id="SVE_0290300.1">
    <property type="protein sequence ID" value="SVE_0290300.1"/>
    <property type="gene ID" value="SVE_0290300"/>
</dbReference>
<evidence type="ECO:0000313" key="3">
    <source>
        <dbReference type="Proteomes" id="UP000035680"/>
    </source>
</evidence>
<evidence type="ECO:0000259" key="2">
    <source>
        <dbReference type="PROSITE" id="PS50994"/>
    </source>
</evidence>
<reference evidence="3" key="1">
    <citation type="submission" date="2014-07" db="EMBL/GenBank/DDBJ databases">
        <authorList>
            <person name="Martin A.A"/>
            <person name="De Silva N."/>
        </authorList>
    </citation>
    <scope>NUCLEOTIDE SEQUENCE</scope>
</reference>
<dbReference type="GO" id="GO:0003676">
    <property type="term" value="F:nucleic acid binding"/>
    <property type="evidence" value="ECO:0007669"/>
    <property type="project" value="InterPro"/>
</dbReference>
<evidence type="ECO:0000256" key="1">
    <source>
        <dbReference type="SAM" id="MobiDB-lite"/>
    </source>
</evidence>
<name>A0A0K0F276_STRVS</name>
<dbReference type="PROSITE" id="PS50994">
    <property type="entry name" value="INTEGRASE"/>
    <property type="match status" value="1"/>
</dbReference>
<dbReference type="InterPro" id="IPR050951">
    <property type="entry name" value="Retrovirus_Pol_polyprotein"/>
</dbReference>
<dbReference type="Pfam" id="PF00665">
    <property type="entry name" value="rve"/>
    <property type="match status" value="1"/>
</dbReference>
<evidence type="ECO:0000313" key="4">
    <source>
        <dbReference type="WBParaSite" id="SVE_0290300.1"/>
    </source>
</evidence>